<dbReference type="Gene3D" id="2.90.20.10">
    <property type="entry name" value="Plasmodium vivax P25 domain"/>
    <property type="match status" value="1"/>
</dbReference>
<evidence type="ECO:0000256" key="2">
    <source>
        <dbReference type="PROSITE-ProRule" id="PRU00076"/>
    </source>
</evidence>
<keyword evidence="5" id="KW-1185">Reference proteome</keyword>
<evidence type="ECO:0000256" key="1">
    <source>
        <dbReference type="ARBA" id="ARBA00023157"/>
    </source>
</evidence>
<evidence type="ECO:0000313" key="5">
    <source>
        <dbReference type="Proteomes" id="UP001152798"/>
    </source>
</evidence>
<sequence>MCCYLDPCEAATTCGSCAECLVVNHGVQCSCPQSYIGNPLVACTKPPTRCNDSCTCDKSAGYCLISCSVNKECPCGQVCLKGFCSNTCSATNPCQTGQICLDGVCTSGCFKDSDCPNDQSCSENVCHNPCGIGHSPCGINAECRVSDHRAICLCPAGTRGDPTRSCKPFSCLKDEDCEGGKSCGSDNICRNPCLQGRPCGLNAQCKAENRRALCSCPPGFHGNPLVVCKPGTGDTCNRNPCGQNTRCKDVPGGYECSCAPGCSGDPYRGCVCQDRRVDDRCLNVKCGLNAICKPSGNSYQCLCPPEYPLGDPKNRC</sequence>
<accession>A0A9P0HLP3</accession>
<feature type="domain" description="EGF-like" evidence="3">
    <location>
        <begin position="232"/>
        <end position="271"/>
    </location>
</feature>
<proteinExistence type="predicted"/>
<protein>
    <recommendedName>
        <fullName evidence="3">EGF-like domain-containing protein</fullName>
    </recommendedName>
</protein>
<comment type="caution">
    <text evidence="2">Lacks conserved residue(s) required for the propagation of feature annotation.</text>
</comment>
<feature type="domain" description="EGF-like" evidence="3">
    <location>
        <begin position="277"/>
        <end position="313"/>
    </location>
</feature>
<dbReference type="AlphaFoldDB" id="A0A9P0HLP3"/>
<dbReference type="EMBL" id="OV725082">
    <property type="protein sequence ID" value="CAH1404983.1"/>
    <property type="molecule type" value="Genomic_DNA"/>
</dbReference>
<dbReference type="SUPFAM" id="SSF57196">
    <property type="entry name" value="EGF/Laminin"/>
    <property type="match status" value="1"/>
</dbReference>
<evidence type="ECO:0000259" key="3">
    <source>
        <dbReference type="PROSITE" id="PS50026"/>
    </source>
</evidence>
<gene>
    <name evidence="4" type="ORF">NEZAVI_LOCUS13291</name>
</gene>
<dbReference type="PROSITE" id="PS50026">
    <property type="entry name" value="EGF_3"/>
    <property type="match status" value="2"/>
</dbReference>
<keyword evidence="2" id="KW-0245">EGF-like domain</keyword>
<reference evidence="4" key="1">
    <citation type="submission" date="2022-01" db="EMBL/GenBank/DDBJ databases">
        <authorList>
            <person name="King R."/>
        </authorList>
    </citation>
    <scope>NUCLEOTIDE SEQUENCE</scope>
</reference>
<dbReference type="PANTHER" id="PTHR22963">
    <property type="entry name" value="ENDOGLIN-RELATED"/>
    <property type="match status" value="1"/>
</dbReference>
<evidence type="ECO:0000313" key="4">
    <source>
        <dbReference type="EMBL" id="CAH1404983.1"/>
    </source>
</evidence>
<dbReference type="Proteomes" id="UP001152798">
    <property type="component" value="Chromosome 6"/>
</dbReference>
<keyword evidence="1" id="KW-1015">Disulfide bond</keyword>
<dbReference type="InterPro" id="IPR000742">
    <property type="entry name" value="EGF"/>
</dbReference>
<dbReference type="PANTHER" id="PTHR22963:SF39">
    <property type="entry name" value="DUMPY"/>
    <property type="match status" value="1"/>
</dbReference>
<dbReference type="PROSITE" id="PS00010">
    <property type="entry name" value="ASX_HYDROXYL"/>
    <property type="match status" value="1"/>
</dbReference>
<dbReference type="SMART" id="SM00181">
    <property type="entry name" value="EGF"/>
    <property type="match status" value="5"/>
</dbReference>
<dbReference type="OrthoDB" id="10259294at2759"/>
<dbReference type="InterPro" id="IPR000152">
    <property type="entry name" value="EGF-type_Asp/Asn_hydroxyl_site"/>
</dbReference>
<dbReference type="PROSITE" id="PS01186">
    <property type="entry name" value="EGF_2"/>
    <property type="match status" value="1"/>
</dbReference>
<name>A0A9P0HLP3_NEZVI</name>
<organism evidence="4 5">
    <name type="scientific">Nezara viridula</name>
    <name type="common">Southern green stink bug</name>
    <name type="synonym">Cimex viridulus</name>
    <dbReference type="NCBI Taxonomy" id="85310"/>
    <lineage>
        <taxon>Eukaryota</taxon>
        <taxon>Metazoa</taxon>
        <taxon>Ecdysozoa</taxon>
        <taxon>Arthropoda</taxon>
        <taxon>Hexapoda</taxon>
        <taxon>Insecta</taxon>
        <taxon>Pterygota</taxon>
        <taxon>Neoptera</taxon>
        <taxon>Paraneoptera</taxon>
        <taxon>Hemiptera</taxon>
        <taxon>Heteroptera</taxon>
        <taxon>Panheteroptera</taxon>
        <taxon>Pentatomomorpha</taxon>
        <taxon>Pentatomoidea</taxon>
        <taxon>Pentatomidae</taxon>
        <taxon>Pentatominae</taxon>
        <taxon>Nezara</taxon>
    </lineage>
</organism>